<dbReference type="InterPro" id="IPR058240">
    <property type="entry name" value="rSAM_sf"/>
</dbReference>
<dbReference type="SFLD" id="SFLDG01123">
    <property type="entry name" value="methyltransferase_(Class_B)"/>
    <property type="match status" value="1"/>
</dbReference>
<evidence type="ECO:0000256" key="2">
    <source>
        <dbReference type="ARBA" id="ARBA00022691"/>
    </source>
</evidence>
<keyword evidence="5" id="KW-0411">Iron-sulfur</keyword>
<keyword evidence="3" id="KW-0479">Metal-binding</keyword>
<accession>A0A5B9VTW0</accession>
<keyword evidence="9" id="KW-1185">Reference proteome</keyword>
<dbReference type="InterPro" id="IPR007197">
    <property type="entry name" value="rSAM"/>
</dbReference>
<dbReference type="Gene3D" id="3.40.50.280">
    <property type="entry name" value="Cobalamin-binding domain"/>
    <property type="match status" value="1"/>
</dbReference>
<gene>
    <name evidence="8" type="ORF">OJF2_02070</name>
</gene>
<keyword evidence="4" id="KW-0408">Iron</keyword>
<dbReference type="EMBL" id="CP042997">
    <property type="protein sequence ID" value="QEH31742.1"/>
    <property type="molecule type" value="Genomic_DNA"/>
</dbReference>
<dbReference type="SUPFAM" id="SSF102114">
    <property type="entry name" value="Radical SAM enzymes"/>
    <property type="match status" value="1"/>
</dbReference>
<dbReference type="SMART" id="SM00729">
    <property type="entry name" value="Elp3"/>
    <property type="match status" value="1"/>
</dbReference>
<proteinExistence type="predicted"/>
<comment type="cofactor">
    <cofactor evidence="1">
        <name>[4Fe-4S] cluster</name>
        <dbReference type="ChEBI" id="CHEBI:49883"/>
    </cofactor>
</comment>
<dbReference type="SFLD" id="SFLDF00303">
    <property type="entry name" value="hopanoid_C2-methyltransferase"/>
    <property type="match status" value="1"/>
</dbReference>
<evidence type="ECO:0000256" key="3">
    <source>
        <dbReference type="ARBA" id="ARBA00022723"/>
    </source>
</evidence>
<feature type="domain" description="B12-binding" evidence="6">
    <location>
        <begin position="1"/>
        <end position="140"/>
    </location>
</feature>
<dbReference type="GO" id="GO:0031419">
    <property type="term" value="F:cobalamin binding"/>
    <property type="evidence" value="ECO:0007669"/>
    <property type="project" value="InterPro"/>
</dbReference>
<dbReference type="InterPro" id="IPR034530">
    <property type="entry name" value="HpnP-like"/>
</dbReference>
<reference evidence="8 9" key="1">
    <citation type="submission" date="2019-08" db="EMBL/GenBank/DDBJ databases">
        <title>Deep-cultivation of Planctomycetes and their phenomic and genomic characterization uncovers novel biology.</title>
        <authorList>
            <person name="Wiegand S."/>
            <person name="Jogler M."/>
            <person name="Boedeker C."/>
            <person name="Pinto D."/>
            <person name="Vollmers J."/>
            <person name="Rivas-Marin E."/>
            <person name="Kohn T."/>
            <person name="Peeters S.H."/>
            <person name="Heuer A."/>
            <person name="Rast P."/>
            <person name="Oberbeckmann S."/>
            <person name="Bunk B."/>
            <person name="Jeske O."/>
            <person name="Meyerdierks A."/>
            <person name="Storesund J.E."/>
            <person name="Kallscheuer N."/>
            <person name="Luecker S."/>
            <person name="Lage O.M."/>
            <person name="Pohl T."/>
            <person name="Merkel B.J."/>
            <person name="Hornburger P."/>
            <person name="Mueller R.-W."/>
            <person name="Bruemmer F."/>
            <person name="Labrenz M."/>
            <person name="Spormann A.M."/>
            <person name="Op den Camp H."/>
            <person name="Overmann J."/>
            <person name="Amann R."/>
            <person name="Jetten M.S.M."/>
            <person name="Mascher T."/>
            <person name="Medema M.H."/>
            <person name="Devos D.P."/>
            <person name="Kaster A.-K."/>
            <person name="Ovreas L."/>
            <person name="Rohde M."/>
            <person name="Galperin M.Y."/>
            <person name="Jogler C."/>
        </authorList>
    </citation>
    <scope>NUCLEOTIDE SEQUENCE [LARGE SCALE GENOMIC DNA]</scope>
    <source>
        <strain evidence="8 9">OJF2</strain>
    </source>
</reference>
<evidence type="ECO:0000259" key="7">
    <source>
        <dbReference type="PROSITE" id="PS51918"/>
    </source>
</evidence>
<dbReference type="SFLD" id="SFLDG01082">
    <property type="entry name" value="B12-binding_domain_containing"/>
    <property type="match status" value="1"/>
</dbReference>
<keyword evidence="2" id="KW-0949">S-adenosyl-L-methionine</keyword>
<dbReference type="RefSeq" id="WP_148590443.1">
    <property type="nucleotide sequence ID" value="NZ_CP042997.1"/>
</dbReference>
<dbReference type="GO" id="GO:0046872">
    <property type="term" value="F:metal ion binding"/>
    <property type="evidence" value="ECO:0007669"/>
    <property type="project" value="UniProtKB-KW"/>
</dbReference>
<dbReference type="InterPro" id="IPR006158">
    <property type="entry name" value="Cobalamin-bd"/>
</dbReference>
<evidence type="ECO:0000313" key="9">
    <source>
        <dbReference type="Proteomes" id="UP000324233"/>
    </source>
</evidence>
<dbReference type="GO" id="GO:0003824">
    <property type="term" value="F:catalytic activity"/>
    <property type="evidence" value="ECO:0007669"/>
    <property type="project" value="InterPro"/>
</dbReference>
<dbReference type="Gene3D" id="3.80.30.20">
    <property type="entry name" value="tm_1862 like domain"/>
    <property type="match status" value="1"/>
</dbReference>
<dbReference type="GO" id="GO:0051536">
    <property type="term" value="F:iron-sulfur cluster binding"/>
    <property type="evidence" value="ECO:0007669"/>
    <property type="project" value="UniProtKB-KW"/>
</dbReference>
<dbReference type="PANTHER" id="PTHR43409:SF3">
    <property type="entry name" value="HYPOTHETICAL METHYLTRANSFERASE"/>
    <property type="match status" value="1"/>
</dbReference>
<organism evidence="8 9">
    <name type="scientific">Aquisphaera giovannonii</name>
    <dbReference type="NCBI Taxonomy" id="406548"/>
    <lineage>
        <taxon>Bacteria</taxon>
        <taxon>Pseudomonadati</taxon>
        <taxon>Planctomycetota</taxon>
        <taxon>Planctomycetia</taxon>
        <taxon>Isosphaerales</taxon>
        <taxon>Isosphaeraceae</taxon>
        <taxon>Aquisphaera</taxon>
    </lineage>
</organism>
<dbReference type="Proteomes" id="UP000324233">
    <property type="component" value="Chromosome"/>
</dbReference>
<evidence type="ECO:0000259" key="6">
    <source>
        <dbReference type="PROSITE" id="PS51332"/>
    </source>
</evidence>
<dbReference type="SFLD" id="SFLDS00029">
    <property type="entry name" value="Radical_SAM"/>
    <property type="match status" value="1"/>
</dbReference>
<name>A0A5B9VTW0_9BACT</name>
<dbReference type="KEGG" id="agv:OJF2_02070"/>
<evidence type="ECO:0000256" key="5">
    <source>
        <dbReference type="ARBA" id="ARBA00023014"/>
    </source>
</evidence>
<dbReference type="InterPro" id="IPR006638">
    <property type="entry name" value="Elp3/MiaA/NifB-like_rSAM"/>
</dbReference>
<dbReference type="InterPro" id="IPR051198">
    <property type="entry name" value="BchE-like"/>
</dbReference>
<evidence type="ECO:0000313" key="8">
    <source>
        <dbReference type="EMBL" id="QEH31742.1"/>
    </source>
</evidence>
<dbReference type="OrthoDB" id="9801424at2"/>
<dbReference type="PROSITE" id="PS51332">
    <property type="entry name" value="B12_BINDING"/>
    <property type="match status" value="1"/>
</dbReference>
<dbReference type="InterPro" id="IPR034466">
    <property type="entry name" value="Methyltransferase_Class_B"/>
</dbReference>
<dbReference type="AlphaFoldDB" id="A0A5B9VTW0"/>
<dbReference type="InterPro" id="IPR025274">
    <property type="entry name" value="DUF4070"/>
</dbReference>
<sequence length="521" mass="59015">MADIILINPKFKVSYWGMEHALPLLGKRANLPVACLPLLAALTPDGHTVTLIDENVEDIDWGRCARADIVGLTGMSVQRFRMKEILAELKRRGCFTVVGGPYVTVEEGYFGDDADVIFVGEAEVTWPRFLEEWHRGVHGPRYEQAEKTDMGRVPTPRFDLLKMRHYAFGSVQFSRGCPFQCEFCDIIVTFGRKPRIKTSGQILAELEAIRAQKQRIVFIVDDNLIGNKAAIKAVLREVAAWQEANGFPLAFTTEASIDLADDPELLALMVEANIVSVFVGIESPNEASLRETKKYQNVRAGGTMLEKVRRIQDAGLEVWCGMILGFDNDDATIFEAQQEFIRDARIPTTMIGMLNAIPKTPLHARLEREGRLLDWSEESSYGTNIVPLKMSREELRDGYVRSMNALYEPSAYFDRLDDLLLGGDFPVAGAWMRHWARHPWRRLRDQAELMALALGLFALLMLRVPDAALRREYRRRLWGLLRIRREPTVVVSYVVKCAMHYHAHTMARDMAGGRSPIYNSG</sequence>
<dbReference type="PANTHER" id="PTHR43409">
    <property type="entry name" value="ANAEROBIC MAGNESIUM-PROTOPORPHYRIN IX MONOMETHYL ESTER CYCLASE-RELATED"/>
    <property type="match status" value="1"/>
</dbReference>
<protein>
    <submittedName>
        <fullName evidence="8">Radical SAM superfamily protein</fullName>
    </submittedName>
</protein>
<evidence type="ECO:0000256" key="1">
    <source>
        <dbReference type="ARBA" id="ARBA00001966"/>
    </source>
</evidence>
<dbReference type="GO" id="GO:0005829">
    <property type="term" value="C:cytosol"/>
    <property type="evidence" value="ECO:0007669"/>
    <property type="project" value="TreeGrafter"/>
</dbReference>
<dbReference type="Pfam" id="PF04055">
    <property type="entry name" value="Radical_SAM"/>
    <property type="match status" value="1"/>
</dbReference>
<dbReference type="CDD" id="cd01335">
    <property type="entry name" value="Radical_SAM"/>
    <property type="match status" value="1"/>
</dbReference>
<evidence type="ECO:0000256" key="4">
    <source>
        <dbReference type="ARBA" id="ARBA00023004"/>
    </source>
</evidence>
<feature type="domain" description="Radical SAM core" evidence="7">
    <location>
        <begin position="161"/>
        <end position="397"/>
    </location>
</feature>
<dbReference type="Pfam" id="PF13282">
    <property type="entry name" value="DUF4070"/>
    <property type="match status" value="1"/>
</dbReference>
<dbReference type="InterPro" id="IPR023404">
    <property type="entry name" value="rSAM_horseshoe"/>
</dbReference>
<dbReference type="PROSITE" id="PS51918">
    <property type="entry name" value="RADICAL_SAM"/>
    <property type="match status" value="1"/>
</dbReference>